<evidence type="ECO:0000313" key="2">
    <source>
        <dbReference type="Proteomes" id="UP001234297"/>
    </source>
</evidence>
<keyword evidence="2" id="KW-1185">Reference proteome</keyword>
<evidence type="ECO:0000313" key="1">
    <source>
        <dbReference type="EMBL" id="KAJ8620125.1"/>
    </source>
</evidence>
<comment type="caution">
    <text evidence="1">The sequence shown here is derived from an EMBL/GenBank/DDBJ whole genome shotgun (WGS) entry which is preliminary data.</text>
</comment>
<sequence length="132" mass="14770">MDNPGPSRIWPTASHRKRNAGRRQAMAAESHEEPKVSKEVEEEVEAIDEHGQLDDTADIGAREDDAHDTESFLGVQSILPCYRVLGTTSWRLFGKERNSYIIEVNFVLICSHALIALISLIYGDVHCKCASF</sequence>
<organism evidence="1 2">
    <name type="scientific">Persea americana</name>
    <name type="common">Avocado</name>
    <dbReference type="NCBI Taxonomy" id="3435"/>
    <lineage>
        <taxon>Eukaryota</taxon>
        <taxon>Viridiplantae</taxon>
        <taxon>Streptophyta</taxon>
        <taxon>Embryophyta</taxon>
        <taxon>Tracheophyta</taxon>
        <taxon>Spermatophyta</taxon>
        <taxon>Magnoliopsida</taxon>
        <taxon>Magnoliidae</taxon>
        <taxon>Laurales</taxon>
        <taxon>Lauraceae</taxon>
        <taxon>Persea</taxon>
    </lineage>
</organism>
<reference evidence="1 2" key="1">
    <citation type="journal article" date="2022" name="Hortic Res">
        <title>A haplotype resolved chromosomal level avocado genome allows analysis of novel avocado genes.</title>
        <authorList>
            <person name="Nath O."/>
            <person name="Fletcher S.J."/>
            <person name="Hayward A."/>
            <person name="Shaw L.M."/>
            <person name="Masouleh A.K."/>
            <person name="Furtado A."/>
            <person name="Henry R.J."/>
            <person name="Mitter N."/>
        </authorList>
    </citation>
    <scope>NUCLEOTIDE SEQUENCE [LARGE SCALE GENOMIC DNA]</scope>
    <source>
        <strain evidence="2">cv. Hass</strain>
    </source>
</reference>
<dbReference type="Proteomes" id="UP001234297">
    <property type="component" value="Chromosome 9"/>
</dbReference>
<accession>A0ACC2KGN4</accession>
<dbReference type="EMBL" id="CM056817">
    <property type="protein sequence ID" value="KAJ8620125.1"/>
    <property type="molecule type" value="Genomic_DNA"/>
</dbReference>
<protein>
    <submittedName>
        <fullName evidence="1">Uncharacterized protein</fullName>
    </submittedName>
</protein>
<gene>
    <name evidence="1" type="ORF">MRB53_028654</name>
</gene>
<name>A0ACC2KGN4_PERAE</name>
<proteinExistence type="predicted"/>